<comment type="caution">
    <text evidence="1">The sequence shown here is derived from an EMBL/GenBank/DDBJ whole genome shotgun (WGS) entry which is preliminary data.</text>
</comment>
<evidence type="ECO:0000313" key="1">
    <source>
        <dbReference type="EMBL" id="MBB5494703.1"/>
    </source>
</evidence>
<evidence type="ECO:0000313" key="2">
    <source>
        <dbReference type="Proteomes" id="UP000579647"/>
    </source>
</evidence>
<dbReference type="EMBL" id="JACHDO010000001">
    <property type="protein sequence ID" value="MBB5494703.1"/>
    <property type="molecule type" value="Genomic_DNA"/>
</dbReference>
<protein>
    <submittedName>
        <fullName evidence="1">Uncharacterized protein</fullName>
    </submittedName>
</protein>
<accession>A0A840WGW6</accession>
<sequence>MSGMPQRDFLRGIELFGTRVLPRIRADLGTP</sequence>
<proteinExistence type="predicted"/>
<dbReference type="Proteomes" id="UP000579647">
    <property type="component" value="Unassembled WGS sequence"/>
</dbReference>
<dbReference type="AlphaFoldDB" id="A0A840WGW6"/>
<name>A0A840WGW6_9ACTN</name>
<organism evidence="1 2">
    <name type="scientific">Nocardiopsis metallicus</name>
    <dbReference type="NCBI Taxonomy" id="179819"/>
    <lineage>
        <taxon>Bacteria</taxon>
        <taxon>Bacillati</taxon>
        <taxon>Actinomycetota</taxon>
        <taxon>Actinomycetes</taxon>
        <taxon>Streptosporangiales</taxon>
        <taxon>Nocardiopsidaceae</taxon>
        <taxon>Nocardiopsis</taxon>
    </lineage>
</organism>
<gene>
    <name evidence="1" type="ORF">HNR07_005840</name>
</gene>
<reference evidence="1 2" key="1">
    <citation type="submission" date="2020-08" db="EMBL/GenBank/DDBJ databases">
        <title>Sequencing the genomes of 1000 actinobacteria strains.</title>
        <authorList>
            <person name="Klenk H.-P."/>
        </authorList>
    </citation>
    <scope>NUCLEOTIDE SEQUENCE [LARGE SCALE GENOMIC DNA]</scope>
    <source>
        <strain evidence="1 2">DSM 44598</strain>
    </source>
</reference>
<keyword evidence="2" id="KW-1185">Reference proteome</keyword>